<dbReference type="PANTHER" id="PTHR10634:SF124">
    <property type="entry name" value="ZINC FINGER A20 AND AN1 DOMAIN-CONTAINING STRESS-ASSOCIATED PROTEIN 8-RELATED"/>
    <property type="match status" value="1"/>
</dbReference>
<feature type="domain" description="AN1-type" evidence="5">
    <location>
        <begin position="74"/>
        <end position="108"/>
    </location>
</feature>
<dbReference type="EMBL" id="JANJYJ010000004">
    <property type="protein sequence ID" value="KAK3220913.1"/>
    <property type="molecule type" value="Genomic_DNA"/>
</dbReference>
<keyword evidence="2" id="KW-0479">Metal-binding</keyword>
<protein>
    <recommendedName>
        <fullName evidence="5">AN1-type domain-containing protein</fullName>
    </recommendedName>
</protein>
<evidence type="ECO:0000259" key="5">
    <source>
        <dbReference type="SMART" id="SM00154"/>
    </source>
</evidence>
<dbReference type="InterPro" id="IPR035896">
    <property type="entry name" value="AN1-like_Znf"/>
</dbReference>
<dbReference type="Gene3D" id="4.10.1110.10">
    <property type="entry name" value="AN1-like Zinc finger"/>
    <property type="match status" value="1"/>
</dbReference>
<keyword evidence="7" id="KW-1185">Reference proteome</keyword>
<accession>A0AAE0EA82</accession>
<keyword evidence="4" id="KW-0862">Zinc</keyword>
<dbReference type="GO" id="GO:0008270">
    <property type="term" value="F:zinc ion binding"/>
    <property type="evidence" value="ECO:0007669"/>
    <property type="project" value="UniProtKB-KW"/>
</dbReference>
<dbReference type="Proteomes" id="UP001281410">
    <property type="component" value="Unassembled WGS sequence"/>
</dbReference>
<name>A0AAE0EA82_9ROSI</name>
<reference evidence="6" key="1">
    <citation type="journal article" date="2023" name="Plant J.">
        <title>Genome sequences and population genomics provide insights into the demographic history, inbreeding, and mutation load of two 'living fossil' tree species of Dipteronia.</title>
        <authorList>
            <person name="Feng Y."/>
            <person name="Comes H.P."/>
            <person name="Chen J."/>
            <person name="Zhu S."/>
            <person name="Lu R."/>
            <person name="Zhang X."/>
            <person name="Li P."/>
            <person name="Qiu J."/>
            <person name="Olsen K.M."/>
            <person name="Qiu Y."/>
        </authorList>
    </citation>
    <scope>NUCLEOTIDE SEQUENCE</scope>
    <source>
        <strain evidence="6">NBL</strain>
    </source>
</reference>
<proteinExistence type="predicted"/>
<evidence type="ECO:0000256" key="3">
    <source>
        <dbReference type="ARBA" id="ARBA00022771"/>
    </source>
</evidence>
<evidence type="ECO:0000256" key="2">
    <source>
        <dbReference type="ARBA" id="ARBA00022723"/>
    </source>
</evidence>
<dbReference type="SUPFAM" id="SSF118310">
    <property type="entry name" value="AN1-like Zinc finger"/>
    <property type="match status" value="2"/>
</dbReference>
<dbReference type="SMART" id="SM00154">
    <property type="entry name" value="ZnF_AN1"/>
    <property type="match status" value="1"/>
</dbReference>
<dbReference type="AlphaFoldDB" id="A0AAE0EA82"/>
<dbReference type="InterPro" id="IPR050652">
    <property type="entry name" value="AN1_A20_ZnFinger"/>
</dbReference>
<sequence length="155" mass="18102">MKSLSCNSKDCKEATIDSTTTRNAASHRGLCVKGCGFYGLEEKKSMCSKFWLQNAECCRVRFGFRFEIEEQMQELQQVGLTGFKCRCGDLFCGKHPYATEHFCTFDYKKFDLEILIKENQLIKEHSCTFDYKKFDREILVKENQLIKCDKLAQRI</sequence>
<evidence type="ECO:0000313" key="6">
    <source>
        <dbReference type="EMBL" id="KAK3220913.1"/>
    </source>
</evidence>
<gene>
    <name evidence="6" type="ORF">Dsin_014883</name>
</gene>
<dbReference type="Gene3D" id="1.20.5.4770">
    <property type="match status" value="1"/>
</dbReference>
<comment type="function">
    <text evidence="1">May be involved in environmental stress response.</text>
</comment>
<keyword evidence="3" id="KW-0863">Zinc-finger</keyword>
<evidence type="ECO:0000313" key="7">
    <source>
        <dbReference type="Proteomes" id="UP001281410"/>
    </source>
</evidence>
<evidence type="ECO:0000256" key="4">
    <source>
        <dbReference type="ARBA" id="ARBA00022833"/>
    </source>
</evidence>
<organism evidence="6 7">
    <name type="scientific">Dipteronia sinensis</name>
    <dbReference type="NCBI Taxonomy" id="43782"/>
    <lineage>
        <taxon>Eukaryota</taxon>
        <taxon>Viridiplantae</taxon>
        <taxon>Streptophyta</taxon>
        <taxon>Embryophyta</taxon>
        <taxon>Tracheophyta</taxon>
        <taxon>Spermatophyta</taxon>
        <taxon>Magnoliopsida</taxon>
        <taxon>eudicotyledons</taxon>
        <taxon>Gunneridae</taxon>
        <taxon>Pentapetalae</taxon>
        <taxon>rosids</taxon>
        <taxon>malvids</taxon>
        <taxon>Sapindales</taxon>
        <taxon>Sapindaceae</taxon>
        <taxon>Hippocastanoideae</taxon>
        <taxon>Acereae</taxon>
        <taxon>Dipteronia</taxon>
    </lineage>
</organism>
<evidence type="ECO:0000256" key="1">
    <source>
        <dbReference type="ARBA" id="ARBA00003732"/>
    </source>
</evidence>
<dbReference type="PANTHER" id="PTHR10634">
    <property type="entry name" value="AN1-TYPE ZINC FINGER PROTEIN"/>
    <property type="match status" value="1"/>
</dbReference>
<comment type="caution">
    <text evidence="6">The sequence shown here is derived from an EMBL/GenBank/DDBJ whole genome shotgun (WGS) entry which is preliminary data.</text>
</comment>
<dbReference type="InterPro" id="IPR000058">
    <property type="entry name" value="Znf_AN1"/>
</dbReference>
<dbReference type="Pfam" id="PF01428">
    <property type="entry name" value="zf-AN1"/>
    <property type="match status" value="1"/>
</dbReference>